<comment type="caution">
    <text evidence="2">The sequence shown here is derived from an EMBL/GenBank/DDBJ whole genome shotgun (WGS) entry which is preliminary data.</text>
</comment>
<keyword evidence="3" id="KW-1185">Reference proteome</keyword>
<sequence>MTRLLLLFFPIVFLAGFFIAILAEQRKGIAKMLIAVASVFIFLSMILALMPDIKTFIWLNNFVLLVAWVAAFATAIKYFRSRPQERWRAFGISCLLILAMTLFTVGNQHVQDQLSELFCSYVGCEDEKAELVATDFFFIDERLDSVSTLSKGEKYNLIIIDSFYKAHTSDLIKLVPGFSAMKDDSVKVLTLSLWQKGRKTETLDTCVTEADELLEEFDRFTGLNNPKYTSLEELRQELNYATHDEFNAADLGQYGLKYQFMIPQKSRLTGEYAMQLEFVFKSGKRIAKQRKIIIN</sequence>
<dbReference type="RefSeq" id="WP_188953905.1">
    <property type="nucleotide sequence ID" value="NZ_BMIB01000003.1"/>
</dbReference>
<evidence type="ECO:0000256" key="1">
    <source>
        <dbReference type="SAM" id="Phobius"/>
    </source>
</evidence>
<keyword evidence="1" id="KW-1133">Transmembrane helix</keyword>
<reference evidence="2" key="2">
    <citation type="submission" date="2020-09" db="EMBL/GenBank/DDBJ databases">
        <authorList>
            <person name="Sun Q."/>
            <person name="Zhou Y."/>
        </authorList>
    </citation>
    <scope>NUCLEOTIDE SEQUENCE</scope>
    <source>
        <strain evidence="2">CGMCC 1.15290</strain>
    </source>
</reference>
<evidence type="ECO:0000313" key="2">
    <source>
        <dbReference type="EMBL" id="GGH71767.1"/>
    </source>
</evidence>
<proteinExistence type="predicted"/>
<feature type="transmembrane region" description="Helical" evidence="1">
    <location>
        <begin position="87"/>
        <end position="106"/>
    </location>
</feature>
<evidence type="ECO:0000313" key="3">
    <source>
        <dbReference type="Proteomes" id="UP000627292"/>
    </source>
</evidence>
<keyword evidence="1" id="KW-0812">Transmembrane</keyword>
<accession>A0A917IZ28</accession>
<reference evidence="2" key="1">
    <citation type="journal article" date="2014" name="Int. J. Syst. Evol. Microbiol.">
        <title>Complete genome sequence of Corynebacterium casei LMG S-19264T (=DSM 44701T), isolated from a smear-ripened cheese.</title>
        <authorList>
            <consortium name="US DOE Joint Genome Institute (JGI-PGF)"/>
            <person name="Walter F."/>
            <person name="Albersmeier A."/>
            <person name="Kalinowski J."/>
            <person name="Ruckert C."/>
        </authorList>
    </citation>
    <scope>NUCLEOTIDE SEQUENCE</scope>
    <source>
        <strain evidence="2">CGMCC 1.15290</strain>
    </source>
</reference>
<dbReference type="EMBL" id="BMIB01000003">
    <property type="protein sequence ID" value="GGH71767.1"/>
    <property type="molecule type" value="Genomic_DNA"/>
</dbReference>
<dbReference type="AlphaFoldDB" id="A0A917IZ28"/>
<gene>
    <name evidence="2" type="ORF">GCM10011379_31460</name>
</gene>
<dbReference type="Proteomes" id="UP000627292">
    <property type="component" value="Unassembled WGS sequence"/>
</dbReference>
<organism evidence="2 3">
    <name type="scientific">Filimonas zeae</name>
    <dbReference type="NCBI Taxonomy" id="1737353"/>
    <lineage>
        <taxon>Bacteria</taxon>
        <taxon>Pseudomonadati</taxon>
        <taxon>Bacteroidota</taxon>
        <taxon>Chitinophagia</taxon>
        <taxon>Chitinophagales</taxon>
        <taxon>Chitinophagaceae</taxon>
        <taxon>Filimonas</taxon>
    </lineage>
</organism>
<feature type="transmembrane region" description="Helical" evidence="1">
    <location>
        <begin position="6"/>
        <end position="23"/>
    </location>
</feature>
<name>A0A917IZ28_9BACT</name>
<protein>
    <submittedName>
        <fullName evidence="2">Uncharacterized protein</fullName>
    </submittedName>
</protein>
<keyword evidence="1" id="KW-0472">Membrane</keyword>
<feature type="transmembrane region" description="Helical" evidence="1">
    <location>
        <begin position="30"/>
        <end position="50"/>
    </location>
</feature>
<feature type="transmembrane region" description="Helical" evidence="1">
    <location>
        <begin position="56"/>
        <end position="75"/>
    </location>
</feature>